<accession>A0A2K8NWN3</accession>
<protein>
    <submittedName>
        <fullName evidence="1">Uncharacterized protein</fullName>
    </submittedName>
</protein>
<reference evidence="1 2" key="1">
    <citation type="submission" date="2017-11" db="EMBL/GenBank/DDBJ databases">
        <title>Genome sequence of Entomoplasma melaleucae M1 (ATCC 49191).</title>
        <authorList>
            <person name="Lo W.-S."/>
            <person name="Gasparich G.E."/>
            <person name="Kuo C.-H."/>
        </authorList>
    </citation>
    <scope>NUCLEOTIDE SEQUENCE [LARGE SCALE GENOMIC DNA]</scope>
    <source>
        <strain evidence="1 2">M1</strain>
    </source>
</reference>
<dbReference type="EMBL" id="CP024964">
    <property type="protein sequence ID" value="ATZ18144.1"/>
    <property type="molecule type" value="Genomic_DNA"/>
</dbReference>
<dbReference type="STRING" id="1408435.GCA_000685885_01351"/>
<dbReference type="AlphaFoldDB" id="A0A2K8NWN3"/>
<evidence type="ECO:0000313" key="1">
    <source>
        <dbReference type="EMBL" id="ATZ18144.1"/>
    </source>
</evidence>
<sequence>MGKNNSEKITILQALNDLFSYFSKNKTNLTKFKFLFDNKKEFVLEFNINETLPNYDNEKEYNEIKTSFVANNLIFIESENIDYTSTINNVVNNYFYNRIDMTTN</sequence>
<gene>
    <name evidence="1" type="ORF">EMELA_v1c06370</name>
</gene>
<dbReference type="KEGG" id="eml:EMELA_v1c06370"/>
<name>A0A2K8NWN3_9MOLU</name>
<dbReference type="OrthoDB" id="9771863at2"/>
<organism evidence="1 2">
    <name type="scientific">Mesoplasma melaleucae</name>
    <dbReference type="NCBI Taxonomy" id="81459"/>
    <lineage>
        <taxon>Bacteria</taxon>
        <taxon>Bacillati</taxon>
        <taxon>Mycoplasmatota</taxon>
        <taxon>Mollicutes</taxon>
        <taxon>Entomoplasmatales</taxon>
        <taxon>Entomoplasmataceae</taxon>
        <taxon>Mesoplasma</taxon>
    </lineage>
</organism>
<evidence type="ECO:0000313" key="2">
    <source>
        <dbReference type="Proteomes" id="UP000231896"/>
    </source>
</evidence>
<dbReference type="Proteomes" id="UP000231896">
    <property type="component" value="Chromosome"/>
</dbReference>
<keyword evidence="2" id="KW-1185">Reference proteome</keyword>
<dbReference type="RefSeq" id="WP_028124539.1">
    <property type="nucleotide sequence ID" value="NZ_CP024964.1"/>
</dbReference>
<proteinExistence type="predicted"/>